<reference evidence="2 3" key="1">
    <citation type="submission" date="2015-04" db="EMBL/GenBank/DDBJ databases">
        <authorList>
            <consortium name="Pathogen Informatics"/>
        </authorList>
    </citation>
    <scope>NUCLEOTIDE SEQUENCE [LARGE SCALE GENOMIC DNA]</scope>
    <source>
        <strain evidence="2 3">SGS1</strain>
    </source>
</reference>
<accession>A0A1J1H7V2</accession>
<dbReference type="OrthoDB" id="371631at2759"/>
<protein>
    <submittedName>
        <fullName evidence="2">Uncharacterized protein</fullName>
    </submittedName>
</protein>
<dbReference type="EMBL" id="LN835306">
    <property type="protein sequence ID" value="CRH00861.1"/>
    <property type="molecule type" value="Genomic_DNA"/>
</dbReference>
<dbReference type="RefSeq" id="XP_028533863.1">
    <property type="nucleotide sequence ID" value="XM_028677478.1"/>
</dbReference>
<feature type="compositionally biased region" description="Basic and acidic residues" evidence="1">
    <location>
        <begin position="189"/>
        <end position="212"/>
    </location>
</feature>
<dbReference type="Proteomes" id="UP000220158">
    <property type="component" value="Chromosome 11"/>
</dbReference>
<dbReference type="OMA" id="KYTHEYT"/>
<dbReference type="KEGG" id="prel:PRELSG_1120700"/>
<sequence length="347" mass="40728">MSSSDEKNFKNINNDEMNYVNENLQDKIDKRMHYLEKTLGNKFDKKVKDEKYIYDKNTEIKAYMDQISKKKKRAFTLGAIDGIGDISILKAPLINPKNPNVEPPILQLPSATNLIKNIHLKINFDKNIDKSYKYRTQNSNKDVINNMKPLYSLPENVMTYYMSTNAKQGEDCNSNKNKEVYLTTNNKKKKDEDKKKEEVEEEYEKKKDQSEKEKLINTLIDKKENEFYRKDNVNNKKVTLLSNTICNNNNSNFSRKDTSMHFSQAKLIQKNEENKQLKNNNDFNKVSSEYTNFYKDNFNHDKNFSKNSFFKAYDNKNNDELKVLELNQIMSPTLTNALKTLADDTLI</sequence>
<gene>
    <name evidence="2" type="ORF">PRELSG_1120700</name>
</gene>
<dbReference type="AlphaFoldDB" id="A0A1J1H7V2"/>
<feature type="region of interest" description="Disordered" evidence="1">
    <location>
        <begin position="183"/>
        <end position="212"/>
    </location>
</feature>
<organism evidence="2 3">
    <name type="scientific">Plasmodium relictum</name>
    <dbReference type="NCBI Taxonomy" id="85471"/>
    <lineage>
        <taxon>Eukaryota</taxon>
        <taxon>Sar</taxon>
        <taxon>Alveolata</taxon>
        <taxon>Apicomplexa</taxon>
        <taxon>Aconoidasida</taxon>
        <taxon>Haemosporida</taxon>
        <taxon>Plasmodiidae</taxon>
        <taxon>Plasmodium</taxon>
        <taxon>Plasmodium (Haemamoeba)</taxon>
    </lineage>
</organism>
<proteinExistence type="predicted"/>
<keyword evidence="3" id="KW-1185">Reference proteome</keyword>
<dbReference type="GeneID" id="39736985"/>
<evidence type="ECO:0000256" key="1">
    <source>
        <dbReference type="SAM" id="MobiDB-lite"/>
    </source>
</evidence>
<evidence type="ECO:0000313" key="3">
    <source>
        <dbReference type="Proteomes" id="UP000220158"/>
    </source>
</evidence>
<dbReference type="VEuPathDB" id="PlasmoDB:PRELSG_1120700"/>
<name>A0A1J1H7V2_PLARL</name>
<evidence type="ECO:0000313" key="2">
    <source>
        <dbReference type="EMBL" id="CRH00861.1"/>
    </source>
</evidence>